<dbReference type="EMBL" id="JAAARO010000019">
    <property type="protein sequence ID" value="KAF5731084.1"/>
    <property type="molecule type" value="Genomic_DNA"/>
</dbReference>
<comment type="similarity">
    <text evidence="2">Belongs to the PMEI family.</text>
</comment>
<dbReference type="GO" id="GO:0046910">
    <property type="term" value="F:pectinesterase inhibitor activity"/>
    <property type="evidence" value="ECO:0007669"/>
    <property type="project" value="UniProtKB-ARBA"/>
</dbReference>
<protein>
    <recommendedName>
        <fullName evidence="4">Pectinesterase inhibitor domain-containing protein</fullName>
    </recommendedName>
</protein>
<evidence type="ECO:0000256" key="3">
    <source>
        <dbReference type="SAM" id="SignalP"/>
    </source>
</evidence>
<dbReference type="Pfam" id="PF04043">
    <property type="entry name" value="PMEI"/>
    <property type="match status" value="1"/>
</dbReference>
<dbReference type="InterPro" id="IPR035513">
    <property type="entry name" value="Invertase/methylesterase_inhib"/>
</dbReference>
<dbReference type="FunCoup" id="A0A7J7CA88">
    <property type="interactions" value="357"/>
</dbReference>
<dbReference type="InterPro" id="IPR051955">
    <property type="entry name" value="PME_Inhibitor"/>
</dbReference>
<sequence length="198" mass="21198">MARAALLLLVIVILTIAGTAQPSSRSPVKSDAASFIKESCGATQYPAVCVRYLSVYAKAIKQSPGQLAQVALSVSLAKAQTIKTNVSRMKYLRGLKARELAAIKDCAEEMDDMVDRLTKSAQELKLMGRARGQDFVWHASNAQTWTSAALTDANTCLDGFSGRAFDGRVKASITVQVTNVIQVTSNALALVNKYGSIP</sequence>
<dbReference type="InterPro" id="IPR006501">
    <property type="entry name" value="Pectinesterase_inhib_dom"/>
</dbReference>
<dbReference type="Proteomes" id="UP000593562">
    <property type="component" value="Unassembled WGS sequence"/>
</dbReference>
<dbReference type="FunFam" id="1.20.140.40:FF:000005">
    <property type="entry name" value="Pectin methylesterase inhibitor 1"/>
    <property type="match status" value="1"/>
</dbReference>
<keyword evidence="6" id="KW-1185">Reference proteome</keyword>
<evidence type="ECO:0000313" key="5">
    <source>
        <dbReference type="EMBL" id="KAF5731084.1"/>
    </source>
</evidence>
<proteinExistence type="inferred from homology"/>
<dbReference type="PANTHER" id="PTHR31080">
    <property type="entry name" value="PECTINESTERASE INHIBITOR-LIKE"/>
    <property type="match status" value="1"/>
</dbReference>
<gene>
    <name evidence="5" type="ORF">HS088_TW19G00688</name>
</gene>
<organism evidence="5 6">
    <name type="scientific">Tripterygium wilfordii</name>
    <name type="common">Thunder God vine</name>
    <dbReference type="NCBI Taxonomy" id="458696"/>
    <lineage>
        <taxon>Eukaryota</taxon>
        <taxon>Viridiplantae</taxon>
        <taxon>Streptophyta</taxon>
        <taxon>Embryophyta</taxon>
        <taxon>Tracheophyta</taxon>
        <taxon>Spermatophyta</taxon>
        <taxon>Magnoliopsida</taxon>
        <taxon>eudicotyledons</taxon>
        <taxon>Gunneridae</taxon>
        <taxon>Pentapetalae</taxon>
        <taxon>rosids</taxon>
        <taxon>fabids</taxon>
        <taxon>Celastrales</taxon>
        <taxon>Celastraceae</taxon>
        <taxon>Tripterygium</taxon>
    </lineage>
</organism>
<feature type="signal peptide" evidence="3">
    <location>
        <begin position="1"/>
        <end position="20"/>
    </location>
</feature>
<evidence type="ECO:0000256" key="2">
    <source>
        <dbReference type="ARBA" id="ARBA00038471"/>
    </source>
</evidence>
<dbReference type="PANTHER" id="PTHR31080:SF87">
    <property type="entry name" value="PECTINESTERASE INHIBITOR 7"/>
    <property type="match status" value="1"/>
</dbReference>
<comment type="caution">
    <text evidence="5">The sequence shown here is derived from an EMBL/GenBank/DDBJ whole genome shotgun (WGS) entry which is preliminary data.</text>
</comment>
<evidence type="ECO:0000256" key="1">
    <source>
        <dbReference type="ARBA" id="ARBA00022729"/>
    </source>
</evidence>
<keyword evidence="1 3" id="KW-0732">Signal</keyword>
<feature type="chain" id="PRO_5029473296" description="Pectinesterase inhibitor domain-containing protein" evidence="3">
    <location>
        <begin position="21"/>
        <end position="198"/>
    </location>
</feature>
<dbReference type="SMART" id="SM00856">
    <property type="entry name" value="PMEI"/>
    <property type="match status" value="1"/>
</dbReference>
<evidence type="ECO:0000259" key="4">
    <source>
        <dbReference type="SMART" id="SM00856"/>
    </source>
</evidence>
<dbReference type="NCBIfam" id="TIGR01614">
    <property type="entry name" value="PME_inhib"/>
    <property type="match status" value="1"/>
</dbReference>
<dbReference type="SUPFAM" id="SSF101148">
    <property type="entry name" value="Plant invertase/pectin methylesterase inhibitor"/>
    <property type="match status" value="1"/>
</dbReference>
<dbReference type="InParanoid" id="A0A7J7CA88"/>
<feature type="domain" description="Pectinesterase inhibitor" evidence="4">
    <location>
        <begin position="31"/>
        <end position="190"/>
    </location>
</feature>
<name>A0A7J7CA88_TRIWF</name>
<accession>A0A7J7CA88</accession>
<reference evidence="5 6" key="1">
    <citation type="journal article" date="2020" name="Nat. Commun.">
        <title>Genome of Tripterygium wilfordii and identification of cytochrome P450 involved in triptolide biosynthesis.</title>
        <authorList>
            <person name="Tu L."/>
            <person name="Su P."/>
            <person name="Zhang Z."/>
            <person name="Gao L."/>
            <person name="Wang J."/>
            <person name="Hu T."/>
            <person name="Zhou J."/>
            <person name="Zhang Y."/>
            <person name="Zhao Y."/>
            <person name="Liu Y."/>
            <person name="Song Y."/>
            <person name="Tong Y."/>
            <person name="Lu Y."/>
            <person name="Yang J."/>
            <person name="Xu C."/>
            <person name="Jia M."/>
            <person name="Peters R.J."/>
            <person name="Huang L."/>
            <person name="Gao W."/>
        </authorList>
    </citation>
    <scope>NUCLEOTIDE SEQUENCE [LARGE SCALE GENOMIC DNA]</scope>
    <source>
        <strain evidence="6">cv. XIE 37</strain>
        <tissue evidence="5">Leaf</tissue>
    </source>
</reference>
<dbReference type="AlphaFoldDB" id="A0A7J7CA88"/>
<dbReference type="CDD" id="cd15798">
    <property type="entry name" value="PMEI-like_3"/>
    <property type="match status" value="1"/>
</dbReference>
<dbReference type="OrthoDB" id="1430376at2759"/>
<evidence type="ECO:0000313" key="6">
    <source>
        <dbReference type="Proteomes" id="UP000593562"/>
    </source>
</evidence>
<dbReference type="Gene3D" id="1.20.140.40">
    <property type="entry name" value="Invertase/pectin methylesterase inhibitor family protein"/>
    <property type="match status" value="1"/>
</dbReference>